<reference evidence="1" key="2">
    <citation type="journal article" date="2020" name="Nat. Commun.">
        <title>Large-scale genome sequencing of mycorrhizal fungi provides insights into the early evolution of symbiotic traits.</title>
        <authorList>
            <person name="Miyauchi S."/>
            <person name="Kiss E."/>
            <person name="Kuo A."/>
            <person name="Drula E."/>
            <person name="Kohler A."/>
            <person name="Sanchez-Garcia M."/>
            <person name="Morin E."/>
            <person name="Andreopoulos B."/>
            <person name="Barry K.W."/>
            <person name="Bonito G."/>
            <person name="Buee M."/>
            <person name="Carver A."/>
            <person name="Chen C."/>
            <person name="Cichocki N."/>
            <person name="Clum A."/>
            <person name="Culley D."/>
            <person name="Crous P.W."/>
            <person name="Fauchery L."/>
            <person name="Girlanda M."/>
            <person name="Hayes R.D."/>
            <person name="Keri Z."/>
            <person name="LaButti K."/>
            <person name="Lipzen A."/>
            <person name="Lombard V."/>
            <person name="Magnuson J."/>
            <person name="Maillard F."/>
            <person name="Murat C."/>
            <person name="Nolan M."/>
            <person name="Ohm R.A."/>
            <person name="Pangilinan J."/>
            <person name="Pereira M.F."/>
            <person name="Perotto S."/>
            <person name="Peter M."/>
            <person name="Pfister S."/>
            <person name="Riley R."/>
            <person name="Sitrit Y."/>
            <person name="Stielow J.B."/>
            <person name="Szollosi G."/>
            <person name="Zifcakova L."/>
            <person name="Stursova M."/>
            <person name="Spatafora J.W."/>
            <person name="Tedersoo L."/>
            <person name="Vaario L.M."/>
            <person name="Yamada A."/>
            <person name="Yan M."/>
            <person name="Wang P."/>
            <person name="Xu J."/>
            <person name="Bruns T."/>
            <person name="Baldrian P."/>
            <person name="Vilgalys R."/>
            <person name="Dunand C."/>
            <person name="Henrissat B."/>
            <person name="Grigoriev I.V."/>
            <person name="Hibbett D."/>
            <person name="Nagy L.G."/>
            <person name="Martin F.M."/>
        </authorList>
    </citation>
    <scope>NUCLEOTIDE SEQUENCE</scope>
    <source>
        <strain evidence="1">P2</strain>
    </source>
</reference>
<keyword evidence="2" id="KW-1185">Reference proteome</keyword>
<evidence type="ECO:0000313" key="1">
    <source>
        <dbReference type="EMBL" id="KAF9649565.1"/>
    </source>
</evidence>
<gene>
    <name evidence="1" type="ORF">BDM02DRAFT_1804974</name>
</gene>
<dbReference type="EMBL" id="MU117996">
    <property type="protein sequence ID" value="KAF9649565.1"/>
    <property type="molecule type" value="Genomic_DNA"/>
</dbReference>
<proteinExistence type="predicted"/>
<accession>A0ACB6ZID3</accession>
<name>A0ACB6ZID3_THEGA</name>
<reference evidence="1" key="1">
    <citation type="submission" date="2019-10" db="EMBL/GenBank/DDBJ databases">
        <authorList>
            <consortium name="DOE Joint Genome Institute"/>
            <person name="Kuo A."/>
            <person name="Miyauchi S."/>
            <person name="Kiss E."/>
            <person name="Drula E."/>
            <person name="Kohler A."/>
            <person name="Sanchez-Garcia M."/>
            <person name="Andreopoulos B."/>
            <person name="Barry K.W."/>
            <person name="Bonito G."/>
            <person name="Buee M."/>
            <person name="Carver A."/>
            <person name="Chen C."/>
            <person name="Cichocki N."/>
            <person name="Clum A."/>
            <person name="Culley D."/>
            <person name="Crous P.W."/>
            <person name="Fauchery L."/>
            <person name="Girlanda M."/>
            <person name="Hayes R."/>
            <person name="Keri Z."/>
            <person name="Labutti K."/>
            <person name="Lipzen A."/>
            <person name="Lombard V."/>
            <person name="Magnuson J."/>
            <person name="Maillard F."/>
            <person name="Morin E."/>
            <person name="Murat C."/>
            <person name="Nolan M."/>
            <person name="Ohm R."/>
            <person name="Pangilinan J."/>
            <person name="Pereira M."/>
            <person name="Perotto S."/>
            <person name="Peter M."/>
            <person name="Riley R."/>
            <person name="Sitrit Y."/>
            <person name="Stielow B."/>
            <person name="Szollosi G."/>
            <person name="Zifcakova L."/>
            <person name="Stursova M."/>
            <person name="Spatafora J.W."/>
            <person name="Tedersoo L."/>
            <person name="Vaario L.-M."/>
            <person name="Yamada A."/>
            <person name="Yan M."/>
            <person name="Wang P."/>
            <person name="Xu J."/>
            <person name="Bruns T."/>
            <person name="Baldrian P."/>
            <person name="Vilgalys R."/>
            <person name="Henrissat B."/>
            <person name="Grigoriev I.V."/>
            <person name="Hibbett D."/>
            <person name="Nagy L.G."/>
            <person name="Martin F.M."/>
        </authorList>
    </citation>
    <scope>NUCLEOTIDE SEQUENCE</scope>
    <source>
        <strain evidence="1">P2</strain>
    </source>
</reference>
<organism evidence="1 2">
    <name type="scientific">Thelephora ganbajun</name>
    <name type="common">Ganba fungus</name>
    <dbReference type="NCBI Taxonomy" id="370292"/>
    <lineage>
        <taxon>Eukaryota</taxon>
        <taxon>Fungi</taxon>
        <taxon>Dikarya</taxon>
        <taxon>Basidiomycota</taxon>
        <taxon>Agaricomycotina</taxon>
        <taxon>Agaricomycetes</taxon>
        <taxon>Thelephorales</taxon>
        <taxon>Thelephoraceae</taxon>
        <taxon>Thelephora</taxon>
    </lineage>
</organism>
<evidence type="ECO:0000313" key="2">
    <source>
        <dbReference type="Proteomes" id="UP000886501"/>
    </source>
</evidence>
<comment type="caution">
    <text evidence="1">The sequence shown here is derived from an EMBL/GenBank/DDBJ whole genome shotgun (WGS) entry which is preliminary data.</text>
</comment>
<protein>
    <submittedName>
        <fullName evidence="1">Uncharacterized protein</fullName>
    </submittedName>
</protein>
<dbReference type="Proteomes" id="UP000886501">
    <property type="component" value="Unassembled WGS sequence"/>
</dbReference>
<sequence>MLQSYSPQLDLRTDAAQVAVRLQSIQSFVASAHELRATVRNSSPTQLQKHARKIIALIEIARGTLTRAGIKLHTFTSCPPSVSAHKEAYFDLLRALKAARHELDDPNLRHRIGQLLLPLHSWFVIHRGGSSCQCLGVSCAGHTSSVLPPGLRVLRRSASVNLTQNASSLMPPPDAFPSIARTKDRPKGRSDHSSCLSVRSAAQPLMYSASAGNATDTEDGEGDDEGLRYVYRSPSRQRFGIFCTGKRQHN</sequence>